<keyword evidence="2" id="KW-0472">Membrane</keyword>
<comment type="caution">
    <text evidence="4">The sequence shown here is derived from an EMBL/GenBank/DDBJ whole genome shotgun (WGS) entry which is preliminary data.</text>
</comment>
<gene>
    <name evidence="4" type="ORF">FHR38_001790</name>
</gene>
<dbReference type="AlphaFoldDB" id="A0A7W7SNI5"/>
<protein>
    <recommendedName>
        <fullName evidence="3">Protein-glutamine gamma-glutamyltransferase-like C-terminal domain-containing protein</fullName>
    </recommendedName>
</protein>
<proteinExistence type="predicted"/>
<accession>A0A7W7SNI5</accession>
<evidence type="ECO:0000256" key="2">
    <source>
        <dbReference type="SAM" id="Phobius"/>
    </source>
</evidence>
<keyword evidence="5" id="KW-1185">Reference proteome</keyword>
<evidence type="ECO:0000259" key="3">
    <source>
        <dbReference type="Pfam" id="PF13559"/>
    </source>
</evidence>
<dbReference type="EMBL" id="JACHJW010000001">
    <property type="protein sequence ID" value="MBB4958057.1"/>
    <property type="molecule type" value="Genomic_DNA"/>
</dbReference>
<name>A0A7W7SNI5_9ACTN</name>
<feature type="domain" description="Protein-glutamine gamma-glutamyltransferase-like C-terminal" evidence="3">
    <location>
        <begin position="152"/>
        <end position="222"/>
    </location>
</feature>
<sequence>MTTDLLRRLWPVVAVILLLGLASVAATHSSLEFTRLDTSSGELPELPEYQPATASAPPAPARVAAAEQGELPGWITVVAVAAGVVVVAVVVGLLLRVLVRDLRRRRNTGRAGPDGRRPTSARTTREVVDALDAGLVELSDDDVDPRRAVIACWVRLEQAAAAAGLPRQVGDTPTDLVTRLLRGRTTVSADVLAAFAQVYREARYTTRTVDERMRSQARSALQRLRAELTDETGAKLTDVAGTEVGR</sequence>
<evidence type="ECO:0000313" key="5">
    <source>
        <dbReference type="Proteomes" id="UP000578819"/>
    </source>
</evidence>
<keyword evidence="2" id="KW-1133">Transmembrane helix</keyword>
<keyword evidence="2" id="KW-0812">Transmembrane</keyword>
<feature type="transmembrane region" description="Helical" evidence="2">
    <location>
        <begin position="74"/>
        <end position="99"/>
    </location>
</feature>
<feature type="region of interest" description="Disordered" evidence="1">
    <location>
        <begin position="42"/>
        <end position="61"/>
    </location>
</feature>
<dbReference type="Proteomes" id="UP000578819">
    <property type="component" value="Unassembled WGS sequence"/>
</dbReference>
<organism evidence="4 5">
    <name type="scientific">Micromonospora polyrhachis</name>
    <dbReference type="NCBI Taxonomy" id="1282883"/>
    <lineage>
        <taxon>Bacteria</taxon>
        <taxon>Bacillati</taxon>
        <taxon>Actinomycetota</taxon>
        <taxon>Actinomycetes</taxon>
        <taxon>Micromonosporales</taxon>
        <taxon>Micromonosporaceae</taxon>
        <taxon>Micromonospora</taxon>
    </lineage>
</organism>
<dbReference type="InterPro" id="IPR025403">
    <property type="entry name" value="TgpA-like_C"/>
</dbReference>
<reference evidence="4 5" key="1">
    <citation type="submission" date="2020-08" db="EMBL/GenBank/DDBJ databases">
        <title>Sequencing the genomes of 1000 actinobacteria strains.</title>
        <authorList>
            <person name="Klenk H.-P."/>
        </authorList>
    </citation>
    <scope>NUCLEOTIDE SEQUENCE [LARGE SCALE GENOMIC DNA]</scope>
    <source>
        <strain evidence="4 5">DSM 45886</strain>
    </source>
</reference>
<evidence type="ECO:0000313" key="4">
    <source>
        <dbReference type="EMBL" id="MBB4958057.1"/>
    </source>
</evidence>
<dbReference type="Pfam" id="PF13559">
    <property type="entry name" value="DUF4129"/>
    <property type="match status" value="1"/>
</dbReference>
<feature type="compositionally biased region" description="Low complexity" evidence="1">
    <location>
        <begin position="51"/>
        <end position="61"/>
    </location>
</feature>
<evidence type="ECO:0000256" key="1">
    <source>
        <dbReference type="SAM" id="MobiDB-lite"/>
    </source>
</evidence>
<dbReference type="RefSeq" id="WP_312881982.1">
    <property type="nucleotide sequence ID" value="NZ_JACHJW010000001.1"/>
</dbReference>